<reference evidence="1" key="1">
    <citation type="submission" date="2014-12" db="EMBL/GenBank/DDBJ databases">
        <title>Insight into the proteome of Arion vulgaris.</title>
        <authorList>
            <person name="Aradska J."/>
            <person name="Bulat T."/>
            <person name="Smidak R."/>
            <person name="Sarate P."/>
            <person name="Gangsoo J."/>
            <person name="Sialana F."/>
            <person name="Bilban M."/>
            <person name="Lubec G."/>
        </authorList>
    </citation>
    <scope>NUCLEOTIDE SEQUENCE</scope>
    <source>
        <tissue evidence="1">Skin</tissue>
    </source>
</reference>
<sequence length="55" mass="6584">MGNRDKGRPKNTWRLKLEMECKKLGRECRDLEKMIFERRAWKSLVSVLCFPRGEG</sequence>
<organism evidence="1">
    <name type="scientific">Arion vulgaris</name>
    <dbReference type="NCBI Taxonomy" id="1028688"/>
    <lineage>
        <taxon>Eukaryota</taxon>
        <taxon>Metazoa</taxon>
        <taxon>Spiralia</taxon>
        <taxon>Lophotrochozoa</taxon>
        <taxon>Mollusca</taxon>
        <taxon>Gastropoda</taxon>
        <taxon>Heterobranchia</taxon>
        <taxon>Euthyneura</taxon>
        <taxon>Panpulmonata</taxon>
        <taxon>Eupulmonata</taxon>
        <taxon>Stylommatophora</taxon>
        <taxon>Helicina</taxon>
        <taxon>Arionoidea</taxon>
        <taxon>Arionidae</taxon>
        <taxon>Arion</taxon>
    </lineage>
</organism>
<evidence type="ECO:0000313" key="1">
    <source>
        <dbReference type="EMBL" id="CEK81913.1"/>
    </source>
</evidence>
<accession>A0A0B7AM52</accession>
<protein>
    <submittedName>
        <fullName evidence="1">Uncharacterized protein</fullName>
    </submittedName>
</protein>
<name>A0A0B7AM52_9EUPU</name>
<dbReference type="AlphaFoldDB" id="A0A0B7AM52"/>
<dbReference type="EMBL" id="HACG01035048">
    <property type="protein sequence ID" value="CEK81913.1"/>
    <property type="molecule type" value="Transcribed_RNA"/>
</dbReference>
<proteinExistence type="predicted"/>
<gene>
    <name evidence="1" type="primary">ORF128619</name>
</gene>